<gene>
    <name evidence="2" type="ORF">FAGAP_4920</name>
</gene>
<dbReference type="PROSITE" id="PS51462">
    <property type="entry name" value="NUDIX"/>
    <property type="match status" value="1"/>
</dbReference>
<dbReference type="OrthoDB" id="276276at2759"/>
<dbReference type="Pfam" id="PF00293">
    <property type="entry name" value="NUDIX"/>
    <property type="match status" value="1"/>
</dbReference>
<reference evidence="2" key="1">
    <citation type="submission" date="2020-01" db="EMBL/GenBank/DDBJ databases">
        <title>Identification and distribution of gene clusters putatively required for synthesis of sphingolipid metabolism inhibitors in phylogenetically diverse species of the filamentous fungus Fusarium.</title>
        <authorList>
            <person name="Kim H.-S."/>
            <person name="Busman M."/>
            <person name="Brown D.W."/>
            <person name="Divon H."/>
            <person name="Uhlig S."/>
            <person name="Proctor R.H."/>
        </authorList>
    </citation>
    <scope>NUCLEOTIDE SEQUENCE</scope>
    <source>
        <strain evidence="2">NRRL 31653</strain>
    </source>
</reference>
<name>A0A9P5EF90_9HYPO</name>
<proteinExistence type="predicted"/>
<dbReference type="CDD" id="cd02883">
    <property type="entry name" value="NUDIX_Hydrolase"/>
    <property type="match status" value="1"/>
</dbReference>
<feature type="domain" description="Nudix hydrolase" evidence="1">
    <location>
        <begin position="5"/>
        <end position="122"/>
    </location>
</feature>
<sequence>MGYLTYESDSSVADFAVSKQAYLTSRPERADTDDDAGKWEPPGGACDDWDKSILSVAVRELHEEAGLDAEWIGGPVDKPHFFTLDDAKRVCQFHFLVSVDMSNQTVKLSPDEHQRFVWATED</sequence>
<keyword evidence="2" id="KW-0378">Hydrolase</keyword>
<evidence type="ECO:0000259" key="1">
    <source>
        <dbReference type="PROSITE" id="PS51462"/>
    </source>
</evidence>
<evidence type="ECO:0000313" key="3">
    <source>
        <dbReference type="Proteomes" id="UP000737391"/>
    </source>
</evidence>
<dbReference type="InterPro" id="IPR000086">
    <property type="entry name" value="NUDIX_hydrolase_dom"/>
</dbReference>
<dbReference type="SUPFAM" id="SSF55811">
    <property type="entry name" value="Nudix"/>
    <property type="match status" value="1"/>
</dbReference>
<dbReference type="Gene3D" id="3.90.79.10">
    <property type="entry name" value="Nucleoside Triphosphate Pyrophosphohydrolase"/>
    <property type="match status" value="1"/>
</dbReference>
<comment type="caution">
    <text evidence="2">The sequence shown here is derived from an EMBL/GenBank/DDBJ whole genome shotgun (WGS) entry which is preliminary data.</text>
</comment>
<keyword evidence="3" id="KW-1185">Reference proteome</keyword>
<evidence type="ECO:0000313" key="2">
    <source>
        <dbReference type="EMBL" id="KAF4498907.1"/>
    </source>
</evidence>
<dbReference type="EMBL" id="LUFC02000302">
    <property type="protein sequence ID" value="KAF4498907.1"/>
    <property type="molecule type" value="Genomic_DNA"/>
</dbReference>
<accession>A0A9P5EF90</accession>
<organism evidence="2 3">
    <name type="scientific">Fusarium agapanthi</name>
    <dbReference type="NCBI Taxonomy" id="1803897"/>
    <lineage>
        <taxon>Eukaryota</taxon>
        <taxon>Fungi</taxon>
        <taxon>Dikarya</taxon>
        <taxon>Ascomycota</taxon>
        <taxon>Pezizomycotina</taxon>
        <taxon>Sordariomycetes</taxon>
        <taxon>Hypocreomycetidae</taxon>
        <taxon>Hypocreales</taxon>
        <taxon>Nectriaceae</taxon>
        <taxon>Fusarium</taxon>
        <taxon>Fusarium fujikuroi species complex</taxon>
    </lineage>
</organism>
<dbReference type="AlphaFoldDB" id="A0A9P5EF90"/>
<dbReference type="Proteomes" id="UP000737391">
    <property type="component" value="Unassembled WGS sequence"/>
</dbReference>
<protein>
    <submittedName>
        <fullName evidence="2">NUDIX hydrolase domain</fullName>
    </submittedName>
</protein>
<dbReference type="GO" id="GO:0016787">
    <property type="term" value="F:hydrolase activity"/>
    <property type="evidence" value="ECO:0007669"/>
    <property type="project" value="UniProtKB-KW"/>
</dbReference>
<dbReference type="InterPro" id="IPR015797">
    <property type="entry name" value="NUDIX_hydrolase-like_dom_sf"/>
</dbReference>